<protein>
    <submittedName>
        <fullName evidence="1">Uncharacterized protein</fullName>
    </submittedName>
</protein>
<dbReference type="AlphaFoldDB" id="A0A0E9W5E4"/>
<reference evidence="1" key="2">
    <citation type="journal article" date="2015" name="Fish Shellfish Immunol.">
        <title>Early steps in the European eel (Anguilla anguilla)-Vibrio vulnificus interaction in the gills: Role of the RtxA13 toxin.</title>
        <authorList>
            <person name="Callol A."/>
            <person name="Pajuelo D."/>
            <person name="Ebbesson L."/>
            <person name="Teles M."/>
            <person name="MacKenzie S."/>
            <person name="Amaro C."/>
        </authorList>
    </citation>
    <scope>NUCLEOTIDE SEQUENCE</scope>
</reference>
<reference evidence="1" key="1">
    <citation type="submission" date="2014-11" db="EMBL/GenBank/DDBJ databases">
        <authorList>
            <person name="Amaro Gonzalez C."/>
        </authorList>
    </citation>
    <scope>NUCLEOTIDE SEQUENCE</scope>
</reference>
<accession>A0A0E9W5E4</accession>
<proteinExistence type="predicted"/>
<evidence type="ECO:0000313" key="1">
    <source>
        <dbReference type="EMBL" id="JAH85589.1"/>
    </source>
</evidence>
<dbReference type="EMBL" id="GBXM01022988">
    <property type="protein sequence ID" value="JAH85589.1"/>
    <property type="molecule type" value="Transcribed_RNA"/>
</dbReference>
<organism evidence="1">
    <name type="scientific">Anguilla anguilla</name>
    <name type="common">European freshwater eel</name>
    <name type="synonym">Muraena anguilla</name>
    <dbReference type="NCBI Taxonomy" id="7936"/>
    <lineage>
        <taxon>Eukaryota</taxon>
        <taxon>Metazoa</taxon>
        <taxon>Chordata</taxon>
        <taxon>Craniata</taxon>
        <taxon>Vertebrata</taxon>
        <taxon>Euteleostomi</taxon>
        <taxon>Actinopterygii</taxon>
        <taxon>Neopterygii</taxon>
        <taxon>Teleostei</taxon>
        <taxon>Anguilliformes</taxon>
        <taxon>Anguillidae</taxon>
        <taxon>Anguilla</taxon>
    </lineage>
</organism>
<name>A0A0E9W5E4_ANGAN</name>
<sequence>MMMTARFGPCMMLGPKALDAPSSSCLQSVGQLKCSSSSFWH</sequence>